<dbReference type="AlphaFoldDB" id="A0A0X8X988"/>
<accession>A0A0X8X988</accession>
<evidence type="ECO:0000256" key="1">
    <source>
        <dbReference type="SAM" id="MobiDB-lite"/>
    </source>
</evidence>
<dbReference type="PROSITE" id="PS51257">
    <property type="entry name" value="PROKAR_LIPOPROTEIN"/>
    <property type="match status" value="1"/>
</dbReference>
<feature type="region of interest" description="Disordered" evidence="1">
    <location>
        <begin position="103"/>
        <end position="164"/>
    </location>
</feature>
<evidence type="ECO:0000313" key="3">
    <source>
        <dbReference type="Proteomes" id="UP000218890"/>
    </source>
</evidence>
<evidence type="ECO:0000313" key="2">
    <source>
        <dbReference type="EMBL" id="BAU57870.1"/>
    </source>
</evidence>
<feature type="region of interest" description="Disordered" evidence="1">
    <location>
        <begin position="39"/>
        <end position="77"/>
    </location>
</feature>
<dbReference type="KEGG" id="hhk:HH1059_11770"/>
<organism evidence="2 3">
    <name type="scientific">Halorhodospira halochloris</name>
    <name type="common">Ectothiorhodospira halochloris</name>
    <dbReference type="NCBI Taxonomy" id="1052"/>
    <lineage>
        <taxon>Bacteria</taxon>
        <taxon>Pseudomonadati</taxon>
        <taxon>Pseudomonadota</taxon>
        <taxon>Gammaproteobacteria</taxon>
        <taxon>Chromatiales</taxon>
        <taxon>Ectothiorhodospiraceae</taxon>
        <taxon>Halorhodospira</taxon>
    </lineage>
</organism>
<gene>
    <name evidence="2" type="ORF">HH1059_11770</name>
</gene>
<keyword evidence="3" id="KW-1185">Reference proteome</keyword>
<sequence>MTRKELRTISLIGASALVVGCAAFDERDLQRWAMDRATDEVIDRATSPADGEADEEERQDRQDRGLEEGDRTVEAGQCTEEQIAKMIQRDISREVIGHVCASDTDAVATSEEDDSEDEEKDVELEDERLAEVSDEEDVEEGVSAEPETTSAETEEEPYDADREPRRTFIGGGYYQLAQRVQVRTTQTDREQFDGPSIVLRQAFHDYWTGEIRYYSINHDDHSEWDVSGLVINLWLSTNAFEPGWNFGVGGGFYTEDWEQESFAGFNIGLLIGYRWENFGFDLVAGGRDTSDQDDTLYGDSEVSHSTGSLNFLYQF</sequence>
<reference evidence="2" key="1">
    <citation type="submission" date="2016-02" db="EMBL/GenBank/DDBJ databases">
        <title>Halorhodospira halochloris DSM-1059 complete genome, version 2.</title>
        <authorList>
            <person name="Tsukatani Y."/>
        </authorList>
    </citation>
    <scope>NUCLEOTIDE SEQUENCE</scope>
    <source>
        <strain evidence="2">DSM 1059</strain>
    </source>
</reference>
<feature type="compositionally biased region" description="Acidic residues" evidence="1">
    <location>
        <begin position="110"/>
        <end position="142"/>
    </location>
</feature>
<dbReference type="RefSeq" id="WP_162549387.1">
    <property type="nucleotide sequence ID" value="NZ_AP017372.2"/>
</dbReference>
<dbReference type="Proteomes" id="UP000218890">
    <property type="component" value="Chromosome"/>
</dbReference>
<name>A0A0X8X988_HALHR</name>
<proteinExistence type="predicted"/>
<feature type="compositionally biased region" description="Basic and acidic residues" evidence="1">
    <location>
        <begin position="58"/>
        <end position="73"/>
    </location>
</feature>
<protein>
    <submittedName>
        <fullName evidence="2">Uncharacterized protein</fullName>
    </submittedName>
</protein>
<dbReference type="EMBL" id="AP017372">
    <property type="protein sequence ID" value="BAU57870.1"/>
    <property type="molecule type" value="Genomic_DNA"/>
</dbReference>